<gene>
    <name evidence="1" type="ordered locus">Igni_1312</name>
</gene>
<dbReference type="OrthoDB" id="382249at2157"/>
<dbReference type="SUPFAM" id="SSF50969">
    <property type="entry name" value="YVTN repeat-like/Quinoprotein amine dehydrogenase"/>
    <property type="match status" value="1"/>
</dbReference>
<dbReference type="RefSeq" id="WP_012123452.1">
    <property type="nucleotide sequence ID" value="NC_009776.1"/>
</dbReference>
<organism evidence="1 2">
    <name type="scientific">Ignicoccus hospitalis (strain KIN4/I / DSM 18386 / JCM 14125)</name>
    <dbReference type="NCBI Taxonomy" id="453591"/>
    <lineage>
        <taxon>Archaea</taxon>
        <taxon>Thermoproteota</taxon>
        <taxon>Thermoprotei</taxon>
        <taxon>Desulfurococcales</taxon>
        <taxon>Desulfurococcaceae</taxon>
        <taxon>Ignicoccus</taxon>
    </lineage>
</organism>
<accession>A8AC36</accession>
<dbReference type="HOGENOM" id="CLU_992501_0_0_2"/>
<sequence>MRLVHLWTRRVASDEPVVREGPEGHVAVSADFTAYLIRPDGKLLAKKYYKGTRLGKPCVSSHLTLFPAENSLFMFENKRGKPSGVVRLNGKGVDCAFNGDRVAVLTERRLTILEWNGDEGKMKAVEEIKVRPRGLSVDWKEEIVVGTEDGLLIGREKVKVGRVELVAVGPLIAAAVPGGLALLDGKEVVRYIEGLEVTGIAWLGDLIAVGDRGKKRVVVLDVSGKLMDEFRFPGAVRSMDWVTVLAVAQRRKVMGYLLLPEELEGGKAPKLGEAGGPAGI</sequence>
<dbReference type="KEGG" id="iho:Igni_1312"/>
<evidence type="ECO:0000313" key="1">
    <source>
        <dbReference type="EMBL" id="ABU82488.1"/>
    </source>
</evidence>
<reference evidence="1 2" key="1">
    <citation type="journal article" date="2008" name="Genome Biol.">
        <title>A genomic analysis of the archaeal system Ignicoccus hospitalis-Nanoarchaeum equitans.</title>
        <authorList>
            <person name="Podar M."/>
            <person name="Anderson I."/>
            <person name="Makarova K.S."/>
            <person name="Elkins J.G."/>
            <person name="Ivanova N."/>
            <person name="Wall M.A."/>
            <person name="Lykidis A."/>
            <person name="Mavromatis K."/>
            <person name="Sun H."/>
            <person name="Hudson M.E."/>
            <person name="Chen W."/>
            <person name="Deciu C."/>
            <person name="Hutchison D."/>
            <person name="Eads J.R."/>
            <person name="Anderson A."/>
            <person name="Fernandes F."/>
            <person name="Szeto E."/>
            <person name="Lapidus A."/>
            <person name="Kyrpides N.C."/>
            <person name="Saier M.H.Jr."/>
            <person name="Richardson P.M."/>
            <person name="Rachel R."/>
            <person name="Huber H."/>
            <person name="Eisen J.A."/>
            <person name="Koonin E.V."/>
            <person name="Keller M."/>
            <person name="Stetter K.O."/>
        </authorList>
    </citation>
    <scope>NUCLEOTIDE SEQUENCE [LARGE SCALE GENOMIC DNA]</scope>
    <source>
        <strain evidence="2">KIN4/I / DSM 18386 / JCM 14125</strain>
    </source>
</reference>
<dbReference type="EMBL" id="CP000816">
    <property type="protein sequence ID" value="ABU82488.1"/>
    <property type="molecule type" value="Genomic_DNA"/>
</dbReference>
<dbReference type="GeneID" id="32154700"/>
<protein>
    <submittedName>
        <fullName evidence="1">Uncharacterized protein</fullName>
    </submittedName>
</protein>
<dbReference type="eggNOG" id="arCOG02491">
    <property type="taxonomic scope" value="Archaea"/>
</dbReference>
<name>A8AC36_IGNH4</name>
<dbReference type="InterPro" id="IPR011044">
    <property type="entry name" value="Quino_amine_DH_bsu"/>
</dbReference>
<keyword evidence="2" id="KW-1185">Reference proteome</keyword>
<dbReference type="AlphaFoldDB" id="A8AC36"/>
<evidence type="ECO:0000313" key="2">
    <source>
        <dbReference type="Proteomes" id="UP000000262"/>
    </source>
</evidence>
<dbReference type="STRING" id="453591.Igni_1312"/>
<dbReference type="Proteomes" id="UP000000262">
    <property type="component" value="Chromosome"/>
</dbReference>
<proteinExistence type="predicted"/>